<name>A0ABY6ZXI7_9PSED</name>
<gene>
    <name evidence="1" type="ORF">OU419_26665</name>
</gene>
<dbReference type="Proteomes" id="UP001163624">
    <property type="component" value="Chromosome"/>
</dbReference>
<dbReference type="Gene3D" id="3.40.50.150">
    <property type="entry name" value="Vaccinia Virus protein VP39"/>
    <property type="match status" value="1"/>
</dbReference>
<protein>
    <recommendedName>
        <fullName evidence="3">Methyltransferase type 11 domain-containing protein</fullName>
    </recommendedName>
</protein>
<evidence type="ECO:0000313" key="2">
    <source>
        <dbReference type="Proteomes" id="UP001163624"/>
    </source>
</evidence>
<dbReference type="SUPFAM" id="SSF53335">
    <property type="entry name" value="S-adenosyl-L-methionine-dependent methyltransferases"/>
    <property type="match status" value="1"/>
</dbReference>
<reference evidence="1" key="1">
    <citation type="submission" date="2022-11" db="EMBL/GenBank/DDBJ databases">
        <title>Pseudomonas triclosanedens sp. nov., a triclosan degrader isolated from activated sludge.</title>
        <authorList>
            <person name="Yin Y."/>
            <person name="Lu Z."/>
        </authorList>
    </citation>
    <scope>NUCLEOTIDE SEQUENCE</scope>
    <source>
        <strain evidence="1">ZM23</strain>
    </source>
</reference>
<accession>A0ABY6ZXI7</accession>
<proteinExistence type="predicted"/>
<dbReference type="RefSeq" id="WP_254476777.1">
    <property type="nucleotide sequence ID" value="NZ_CP113432.1"/>
</dbReference>
<evidence type="ECO:0000313" key="1">
    <source>
        <dbReference type="EMBL" id="WAI49282.1"/>
    </source>
</evidence>
<dbReference type="InterPro" id="IPR029063">
    <property type="entry name" value="SAM-dependent_MTases_sf"/>
</dbReference>
<dbReference type="EMBL" id="CP113432">
    <property type="protein sequence ID" value="WAI49282.1"/>
    <property type="molecule type" value="Genomic_DNA"/>
</dbReference>
<keyword evidence="2" id="KW-1185">Reference proteome</keyword>
<evidence type="ECO:0008006" key="3">
    <source>
        <dbReference type="Google" id="ProtNLM"/>
    </source>
</evidence>
<organism evidence="1 2">
    <name type="scientific">Pseudomonas triclosanedens</name>
    <dbReference type="NCBI Taxonomy" id="2961893"/>
    <lineage>
        <taxon>Bacteria</taxon>
        <taxon>Pseudomonadati</taxon>
        <taxon>Pseudomonadota</taxon>
        <taxon>Gammaproteobacteria</taxon>
        <taxon>Pseudomonadales</taxon>
        <taxon>Pseudomonadaceae</taxon>
        <taxon>Pseudomonas</taxon>
    </lineage>
</organism>
<sequence>MFSNFRSTDVPRSQATEAFAAKINIGCGYNKLDGYLNLDCDPACQPDILIQDNDLYSLPRNHFVEVFAKDVLEHIPREHMMSALFDWASILRMGGTLYVQTSWIYGIIDIMRQANDFETVHNWKICLFGNQVHPGDWHFNGFTEVTLRVYLTAVGFRDSGFSIEDGWLISTRATKVDDWSYLIELSDYDEFVSKAYRVLLGREPEDWRFDAGFRTEAGSKARYLELRSLACSAERLYKIGKELEGGARLQVM</sequence>